<proteinExistence type="predicted"/>
<dbReference type="CDD" id="cd06173">
    <property type="entry name" value="MFS_MefA_like"/>
    <property type="match status" value="1"/>
</dbReference>
<evidence type="ECO:0000256" key="6">
    <source>
        <dbReference type="ARBA" id="ARBA00023136"/>
    </source>
</evidence>
<organism evidence="9 10">
    <name type="scientific">Streptomyces lonegramiae</name>
    <dbReference type="NCBI Taxonomy" id="3075524"/>
    <lineage>
        <taxon>Bacteria</taxon>
        <taxon>Bacillati</taxon>
        <taxon>Actinomycetota</taxon>
        <taxon>Actinomycetes</taxon>
        <taxon>Kitasatosporales</taxon>
        <taxon>Streptomycetaceae</taxon>
        <taxon>Streptomyces</taxon>
    </lineage>
</organism>
<dbReference type="SUPFAM" id="SSF103473">
    <property type="entry name" value="MFS general substrate transporter"/>
    <property type="match status" value="1"/>
</dbReference>
<feature type="transmembrane region" description="Helical" evidence="7">
    <location>
        <begin position="42"/>
        <end position="66"/>
    </location>
</feature>
<dbReference type="InterPro" id="IPR036259">
    <property type="entry name" value="MFS_trans_sf"/>
</dbReference>
<comment type="subcellular location">
    <subcellularLocation>
        <location evidence="1">Cell membrane</location>
        <topology evidence="1">Multi-pass membrane protein</topology>
    </subcellularLocation>
</comment>
<evidence type="ECO:0000256" key="7">
    <source>
        <dbReference type="SAM" id="Phobius"/>
    </source>
</evidence>
<evidence type="ECO:0000256" key="4">
    <source>
        <dbReference type="ARBA" id="ARBA00022692"/>
    </source>
</evidence>
<keyword evidence="4 7" id="KW-0812">Transmembrane</keyword>
<feature type="domain" description="Major facilitator superfamily (MFS) profile" evidence="8">
    <location>
        <begin position="1"/>
        <end position="405"/>
    </location>
</feature>
<dbReference type="EMBL" id="JAVRFD010000001">
    <property type="protein sequence ID" value="MDT0541362.1"/>
    <property type="molecule type" value="Genomic_DNA"/>
</dbReference>
<sequence length="410" mass="42759">MTPVEADETAAGIRPLRRNWQFQMLWGGSAASLLGSRMSSTAYPLLLLAMTGSTLAAGAFSGVQLLTQVLFGIHAGTVADRYNRRVILIVADGLRFLASLTVPLALAMDRLTLTHILLVAVVVGATMAYAFPVRTLAIRSVVPKAQLRQALAQDGLRTNGTGLLGPPLAGFLFGLGRPAPFIGAAVGSLLSFGAACAVRFDGRPETSGGKARGGALEGMRFLARSPLLRATVGITFALYLVCSATVLSCLVLLQREGVGGAGTGLALSGEAVGGIVGVLFVSRLHRLMGPGKLLIAASWLYVPPLLVLPLSSSPVLVFFVLAVMLLSDPALDVMTDVLIFQQVPDELRGRVMAATFMLFTLGMPAGTLGSGLLLDFLSPDAVFTVLAVALAVALVPVTLNRTLRESGWPA</sequence>
<protein>
    <submittedName>
        <fullName evidence="9">MFS transporter</fullName>
    </submittedName>
</protein>
<reference evidence="9" key="1">
    <citation type="submission" date="2024-05" db="EMBL/GenBank/DDBJ databases">
        <title>30 novel species of actinomycetes from the DSMZ collection.</title>
        <authorList>
            <person name="Nouioui I."/>
        </authorList>
    </citation>
    <scope>NUCLEOTIDE SEQUENCE</scope>
    <source>
        <strain evidence="9">DSM 41529</strain>
    </source>
</reference>
<evidence type="ECO:0000313" key="10">
    <source>
        <dbReference type="Proteomes" id="UP001180754"/>
    </source>
</evidence>
<dbReference type="RefSeq" id="WP_311721627.1">
    <property type="nucleotide sequence ID" value="NZ_JAVRFD010000001.1"/>
</dbReference>
<name>A0ABU2X6B5_9ACTN</name>
<dbReference type="PROSITE" id="PS50850">
    <property type="entry name" value="MFS"/>
    <property type="match status" value="1"/>
</dbReference>
<evidence type="ECO:0000313" key="9">
    <source>
        <dbReference type="EMBL" id="MDT0541362.1"/>
    </source>
</evidence>
<dbReference type="InterPro" id="IPR020846">
    <property type="entry name" value="MFS_dom"/>
</dbReference>
<feature type="transmembrane region" description="Helical" evidence="7">
    <location>
        <begin position="259"/>
        <end position="281"/>
    </location>
</feature>
<keyword evidence="2" id="KW-0813">Transport</keyword>
<dbReference type="Gene3D" id="1.20.1250.20">
    <property type="entry name" value="MFS general substrate transporter like domains"/>
    <property type="match status" value="1"/>
</dbReference>
<gene>
    <name evidence="9" type="ORF">RND15_01350</name>
</gene>
<evidence type="ECO:0000256" key="5">
    <source>
        <dbReference type="ARBA" id="ARBA00022989"/>
    </source>
</evidence>
<dbReference type="Pfam" id="PF05977">
    <property type="entry name" value="MFS_3"/>
    <property type="match status" value="1"/>
</dbReference>
<keyword evidence="3" id="KW-1003">Cell membrane</keyword>
<evidence type="ECO:0000256" key="1">
    <source>
        <dbReference type="ARBA" id="ARBA00004651"/>
    </source>
</evidence>
<feature type="transmembrane region" description="Helical" evidence="7">
    <location>
        <begin position="227"/>
        <end position="253"/>
    </location>
</feature>
<dbReference type="PANTHER" id="PTHR23513">
    <property type="entry name" value="INTEGRAL MEMBRANE EFFLUX PROTEIN-RELATED"/>
    <property type="match status" value="1"/>
</dbReference>
<feature type="transmembrane region" description="Helical" evidence="7">
    <location>
        <begin position="381"/>
        <end position="399"/>
    </location>
</feature>
<keyword evidence="5 7" id="KW-1133">Transmembrane helix</keyword>
<keyword evidence="10" id="KW-1185">Reference proteome</keyword>
<keyword evidence="6 7" id="KW-0472">Membrane</keyword>
<dbReference type="Proteomes" id="UP001180754">
    <property type="component" value="Unassembled WGS sequence"/>
</dbReference>
<feature type="transmembrane region" description="Helical" evidence="7">
    <location>
        <begin position="351"/>
        <end position="369"/>
    </location>
</feature>
<accession>A0ABU2X6B5</accession>
<evidence type="ECO:0000256" key="3">
    <source>
        <dbReference type="ARBA" id="ARBA00022475"/>
    </source>
</evidence>
<dbReference type="InterPro" id="IPR010290">
    <property type="entry name" value="TM_effector"/>
</dbReference>
<evidence type="ECO:0000259" key="8">
    <source>
        <dbReference type="PROSITE" id="PS50850"/>
    </source>
</evidence>
<dbReference type="PANTHER" id="PTHR23513:SF11">
    <property type="entry name" value="STAPHYLOFERRIN A TRANSPORTER"/>
    <property type="match status" value="1"/>
</dbReference>
<evidence type="ECO:0000256" key="2">
    <source>
        <dbReference type="ARBA" id="ARBA00022448"/>
    </source>
</evidence>
<feature type="transmembrane region" description="Helical" evidence="7">
    <location>
        <begin position="86"/>
        <end position="106"/>
    </location>
</feature>
<feature type="transmembrane region" description="Helical" evidence="7">
    <location>
        <begin position="316"/>
        <end position="339"/>
    </location>
</feature>
<comment type="caution">
    <text evidence="9">The sequence shown here is derived from an EMBL/GenBank/DDBJ whole genome shotgun (WGS) entry which is preliminary data.</text>
</comment>
<feature type="transmembrane region" description="Helical" evidence="7">
    <location>
        <begin position="112"/>
        <end position="131"/>
    </location>
</feature>